<dbReference type="Pfam" id="PF00156">
    <property type="entry name" value="Pribosyltran"/>
    <property type="match status" value="1"/>
</dbReference>
<name>A0A523BGM1_9CREN</name>
<feature type="domain" description="Phosphoribosyltransferase" evidence="3">
    <location>
        <begin position="20"/>
        <end position="146"/>
    </location>
</feature>
<keyword evidence="2" id="KW-0808">Transferase</keyword>
<evidence type="ECO:0000259" key="3">
    <source>
        <dbReference type="Pfam" id="PF00156"/>
    </source>
</evidence>
<keyword evidence="1 4" id="KW-0328">Glycosyltransferase</keyword>
<dbReference type="InterPro" id="IPR029057">
    <property type="entry name" value="PRTase-like"/>
</dbReference>
<evidence type="ECO:0000256" key="2">
    <source>
        <dbReference type="ARBA" id="ARBA00022679"/>
    </source>
</evidence>
<dbReference type="Proteomes" id="UP000315399">
    <property type="component" value="Unassembled WGS sequence"/>
</dbReference>
<sequence>MPKVNTKKVSWKEVELWSRIVSDKILNSGWRPDVIIAISRGGYVPARLICDRLIVGELVSLQVSHWPSAAQVAKEAGVKYPLQCDLNHKRALIVDDIADTGESIIIAKDHIWTKCKPDELKVATLQWISTSSKIKPDYYAEEVKEWVWYQYPWTRLEDIVGFFKRIVNEEKEKDLWDLETLAGRFPEWFGVTFERWYYERALAYLVESGFFVKEGKMYRRVSK</sequence>
<comment type="caution">
    <text evidence="4">The sequence shown here is derived from an EMBL/GenBank/DDBJ whole genome shotgun (WGS) entry which is preliminary data.</text>
</comment>
<proteinExistence type="predicted"/>
<dbReference type="GO" id="GO:0016757">
    <property type="term" value="F:glycosyltransferase activity"/>
    <property type="evidence" value="ECO:0007669"/>
    <property type="project" value="UniProtKB-KW"/>
</dbReference>
<dbReference type="AlphaFoldDB" id="A0A523BGM1"/>
<dbReference type="Gene3D" id="3.40.50.2020">
    <property type="match status" value="1"/>
</dbReference>
<dbReference type="SUPFAM" id="SSF53271">
    <property type="entry name" value="PRTase-like"/>
    <property type="match status" value="1"/>
</dbReference>
<dbReference type="PANTHER" id="PTHR43363">
    <property type="entry name" value="HYPOXANTHINE PHOSPHORIBOSYLTRANSFERASE"/>
    <property type="match status" value="1"/>
</dbReference>
<organism evidence="4 5">
    <name type="scientific">Thermoproteota archaeon</name>
    <dbReference type="NCBI Taxonomy" id="2056631"/>
    <lineage>
        <taxon>Archaea</taxon>
        <taxon>Thermoproteota</taxon>
    </lineage>
</organism>
<evidence type="ECO:0000313" key="4">
    <source>
        <dbReference type="EMBL" id="TDA40086.1"/>
    </source>
</evidence>
<gene>
    <name evidence="4" type="ORF">DSO08_00735</name>
</gene>
<evidence type="ECO:0000256" key="1">
    <source>
        <dbReference type="ARBA" id="ARBA00022676"/>
    </source>
</evidence>
<dbReference type="InterPro" id="IPR000836">
    <property type="entry name" value="PRTase_dom"/>
</dbReference>
<protein>
    <submittedName>
        <fullName evidence="4">Phosphoribosyltransferase</fullName>
    </submittedName>
</protein>
<reference evidence="4 5" key="1">
    <citation type="journal article" date="2019" name="Nat. Microbiol.">
        <title>Expanding anaerobic alkane metabolism in the domain of Archaea.</title>
        <authorList>
            <person name="Wang Y."/>
            <person name="Wegener G."/>
            <person name="Hou J."/>
            <person name="Wang F."/>
            <person name="Xiao X."/>
        </authorList>
    </citation>
    <scope>NUCLEOTIDE SEQUENCE [LARGE SCALE GENOMIC DNA]</scope>
    <source>
        <strain evidence="4">WYZ-LMO10</strain>
    </source>
</reference>
<evidence type="ECO:0000313" key="5">
    <source>
        <dbReference type="Proteomes" id="UP000315399"/>
    </source>
</evidence>
<dbReference type="EMBL" id="QNVH01000003">
    <property type="protein sequence ID" value="TDA40086.1"/>
    <property type="molecule type" value="Genomic_DNA"/>
</dbReference>
<dbReference type="CDD" id="cd06223">
    <property type="entry name" value="PRTases_typeI"/>
    <property type="match status" value="1"/>
</dbReference>
<dbReference type="PANTHER" id="PTHR43363:SF2">
    <property type="entry name" value="PHOSPHORIBOSYLTRANSFERASE"/>
    <property type="match status" value="1"/>
</dbReference>
<accession>A0A523BGM1</accession>